<evidence type="ECO:0000313" key="8">
    <source>
        <dbReference type="Proteomes" id="UP000307999"/>
    </source>
</evidence>
<feature type="transmembrane region" description="Helical" evidence="6">
    <location>
        <begin position="43"/>
        <end position="62"/>
    </location>
</feature>
<keyword evidence="8" id="KW-1185">Reference proteome</keyword>
<evidence type="ECO:0000256" key="2">
    <source>
        <dbReference type="ARBA" id="ARBA00022475"/>
    </source>
</evidence>
<keyword evidence="3 6" id="KW-0812">Transmembrane</keyword>
<evidence type="ECO:0000256" key="3">
    <source>
        <dbReference type="ARBA" id="ARBA00022692"/>
    </source>
</evidence>
<dbReference type="Proteomes" id="UP000307999">
    <property type="component" value="Unassembled WGS sequence"/>
</dbReference>
<evidence type="ECO:0000256" key="5">
    <source>
        <dbReference type="ARBA" id="ARBA00023136"/>
    </source>
</evidence>
<keyword evidence="2" id="KW-1003">Cell membrane</keyword>
<keyword evidence="4 6" id="KW-1133">Transmembrane helix</keyword>
<sequence>MQNKLAQPGRKYAYKQVLLQFLLTLLSFIICFFGWGFTAATSALAGGMVSVIPNFVFAHKAFKFAGARAARQVVDSFYGGVKIKLVLTAILFALCFKFLDLSLLAFFITYSITMLVPWVNAIVNRFHFNQQKLG</sequence>
<keyword evidence="5 6" id="KW-0472">Membrane</keyword>
<dbReference type="GO" id="GO:0005886">
    <property type="term" value="C:plasma membrane"/>
    <property type="evidence" value="ECO:0007669"/>
    <property type="project" value="UniProtKB-SubCell"/>
</dbReference>
<dbReference type="Pfam" id="PF03899">
    <property type="entry name" value="ATP-synt_I"/>
    <property type="match status" value="1"/>
</dbReference>
<organism evidence="7 8">
    <name type="scientific">Thalassotalea mangrovi</name>
    <dbReference type="NCBI Taxonomy" id="2572245"/>
    <lineage>
        <taxon>Bacteria</taxon>
        <taxon>Pseudomonadati</taxon>
        <taxon>Pseudomonadota</taxon>
        <taxon>Gammaproteobacteria</taxon>
        <taxon>Alteromonadales</taxon>
        <taxon>Colwelliaceae</taxon>
        <taxon>Thalassotalea</taxon>
    </lineage>
</organism>
<feature type="transmembrane region" description="Helical" evidence="6">
    <location>
        <begin position="12"/>
        <end position="37"/>
    </location>
</feature>
<reference evidence="7 8" key="1">
    <citation type="submission" date="2019-04" db="EMBL/GenBank/DDBJ databases">
        <title>Thalassotalea guangxiensis sp. nov., isolated from sediment of the coastal wetland.</title>
        <authorList>
            <person name="Zheng S."/>
            <person name="Zhang D."/>
        </authorList>
    </citation>
    <scope>NUCLEOTIDE SEQUENCE [LARGE SCALE GENOMIC DNA]</scope>
    <source>
        <strain evidence="7 8">ZS-4</strain>
    </source>
</reference>
<dbReference type="AlphaFoldDB" id="A0A4U1B7H0"/>
<proteinExistence type="predicted"/>
<feature type="transmembrane region" description="Helical" evidence="6">
    <location>
        <begin position="105"/>
        <end position="123"/>
    </location>
</feature>
<dbReference type="RefSeq" id="WP_136734974.1">
    <property type="nucleotide sequence ID" value="NZ_SWDB01000009.1"/>
</dbReference>
<gene>
    <name evidence="7" type="ORF">E8M12_04925</name>
</gene>
<evidence type="ECO:0000256" key="1">
    <source>
        <dbReference type="ARBA" id="ARBA00004651"/>
    </source>
</evidence>
<dbReference type="EMBL" id="SWDB01000009">
    <property type="protein sequence ID" value="TKB46400.1"/>
    <property type="molecule type" value="Genomic_DNA"/>
</dbReference>
<evidence type="ECO:0000313" key="7">
    <source>
        <dbReference type="EMBL" id="TKB46400.1"/>
    </source>
</evidence>
<comment type="caution">
    <text evidence="7">The sequence shown here is derived from an EMBL/GenBank/DDBJ whole genome shotgun (WGS) entry which is preliminary data.</text>
</comment>
<evidence type="ECO:0000256" key="6">
    <source>
        <dbReference type="SAM" id="Phobius"/>
    </source>
</evidence>
<dbReference type="InterPro" id="IPR005598">
    <property type="entry name" value="ATP_synth_I"/>
</dbReference>
<evidence type="ECO:0000256" key="4">
    <source>
        <dbReference type="ARBA" id="ARBA00022989"/>
    </source>
</evidence>
<comment type="subcellular location">
    <subcellularLocation>
        <location evidence="1">Cell membrane</location>
        <topology evidence="1">Multi-pass membrane protein</topology>
    </subcellularLocation>
</comment>
<name>A0A4U1B7H0_9GAMM</name>
<accession>A0A4U1B7H0</accession>
<protein>
    <submittedName>
        <fullName evidence="7">F0F1 ATP synthase assembly protein I</fullName>
    </submittedName>
</protein>
<dbReference type="OrthoDB" id="5702716at2"/>
<feature type="transmembrane region" description="Helical" evidence="6">
    <location>
        <begin position="83"/>
        <end position="99"/>
    </location>
</feature>